<dbReference type="GO" id="GO:0016020">
    <property type="term" value="C:membrane"/>
    <property type="evidence" value="ECO:0007669"/>
    <property type="project" value="UniProtKB-SubCell"/>
</dbReference>
<dbReference type="EMBL" id="CP098242">
    <property type="protein sequence ID" value="WAW11045.1"/>
    <property type="molecule type" value="Genomic_DNA"/>
</dbReference>
<dbReference type="KEGG" id="ovb:NB640_05270"/>
<evidence type="ECO:0000313" key="6">
    <source>
        <dbReference type="EMBL" id="WAW11045.1"/>
    </source>
</evidence>
<keyword evidence="7" id="KW-1185">Reference proteome</keyword>
<organism evidence="6 7">
    <name type="scientific">Oxalobacter vibrioformis</name>
    <dbReference type="NCBI Taxonomy" id="933080"/>
    <lineage>
        <taxon>Bacteria</taxon>
        <taxon>Pseudomonadati</taxon>
        <taxon>Pseudomonadota</taxon>
        <taxon>Betaproteobacteria</taxon>
        <taxon>Burkholderiales</taxon>
        <taxon>Oxalobacteraceae</taxon>
        <taxon>Oxalobacter</taxon>
    </lineage>
</organism>
<dbReference type="AlphaFoldDB" id="A0A9E9LWI0"/>
<keyword evidence="2" id="KW-0812">Transmembrane</keyword>
<dbReference type="NCBIfam" id="TIGR01352">
    <property type="entry name" value="tonB_Cterm"/>
    <property type="match status" value="1"/>
</dbReference>
<comment type="subcellular location">
    <subcellularLocation>
        <location evidence="1">Membrane</location>
        <topology evidence="1">Single-pass membrane protein</topology>
    </subcellularLocation>
</comment>
<feature type="compositionally biased region" description="Polar residues" evidence="5">
    <location>
        <begin position="99"/>
        <end position="126"/>
    </location>
</feature>
<evidence type="ECO:0000256" key="1">
    <source>
        <dbReference type="ARBA" id="ARBA00004167"/>
    </source>
</evidence>
<dbReference type="Proteomes" id="UP001156215">
    <property type="component" value="Chromosome"/>
</dbReference>
<evidence type="ECO:0000256" key="5">
    <source>
        <dbReference type="SAM" id="MobiDB-lite"/>
    </source>
</evidence>
<dbReference type="InterPro" id="IPR006260">
    <property type="entry name" value="TonB/TolA_C"/>
</dbReference>
<dbReference type="SUPFAM" id="SSF74653">
    <property type="entry name" value="TolA/TonB C-terminal domain"/>
    <property type="match status" value="1"/>
</dbReference>
<feature type="region of interest" description="Disordered" evidence="5">
    <location>
        <begin position="38"/>
        <end position="67"/>
    </location>
</feature>
<reference evidence="6" key="1">
    <citation type="journal article" date="2022" name="Front. Microbiol.">
        <title>New perspectives on an old grouping: The genomic and phenotypic variability of Oxalobacter formigenes and the implications for calcium oxalate stone prevention.</title>
        <authorList>
            <person name="Chmiel J.A."/>
            <person name="Carr C."/>
            <person name="Stuivenberg G.A."/>
            <person name="Venema R."/>
            <person name="Chanyi R.M."/>
            <person name="Al K.F."/>
            <person name="Giguere D."/>
            <person name="Say H."/>
            <person name="Akouris P.P."/>
            <person name="Dominguez Romero S.A."/>
            <person name="Kwong A."/>
            <person name="Tai V."/>
            <person name="Koval S.F."/>
            <person name="Razvi H."/>
            <person name="Bjazevic J."/>
            <person name="Burton J.P."/>
        </authorList>
    </citation>
    <scope>NUCLEOTIDE SEQUENCE</scope>
    <source>
        <strain evidence="6">WoOx3</strain>
    </source>
</reference>
<name>A0A9E9LWI0_9BURK</name>
<protein>
    <submittedName>
        <fullName evidence="6">TonB family protein</fullName>
    </submittedName>
</protein>
<feature type="region of interest" description="Disordered" evidence="5">
    <location>
        <begin position="93"/>
        <end position="146"/>
    </location>
</feature>
<gene>
    <name evidence="6" type="ORF">NB640_05270</name>
</gene>
<accession>A0A9E9LWI0</accession>
<evidence type="ECO:0000256" key="4">
    <source>
        <dbReference type="ARBA" id="ARBA00023136"/>
    </source>
</evidence>
<dbReference type="Pfam" id="PF13103">
    <property type="entry name" value="TonB_2"/>
    <property type="match status" value="1"/>
</dbReference>
<dbReference type="RefSeq" id="WP_269310144.1">
    <property type="nucleotide sequence ID" value="NZ_CP098242.1"/>
</dbReference>
<evidence type="ECO:0000256" key="3">
    <source>
        <dbReference type="ARBA" id="ARBA00022989"/>
    </source>
</evidence>
<evidence type="ECO:0000256" key="2">
    <source>
        <dbReference type="ARBA" id="ARBA00022692"/>
    </source>
</evidence>
<dbReference type="Gene3D" id="3.30.1150.10">
    <property type="match status" value="1"/>
</dbReference>
<proteinExistence type="predicted"/>
<keyword evidence="3" id="KW-1133">Transmembrane helix</keyword>
<evidence type="ECO:0000313" key="7">
    <source>
        <dbReference type="Proteomes" id="UP001156215"/>
    </source>
</evidence>
<keyword evidence="4" id="KW-0472">Membrane</keyword>
<sequence>MFVRFVPPRAFHIVPPDPTLEVVLVNAKAKGAPLHPDAVAQANLDGGGTKEKGRPSSPLPDSSRVADGDVLASSQRRIEELQKEQKQLAAKLKDELKTSVPQVRENPSANESGDAGVTTQTDSQQGVAGRAAAIDRTISEQASRPKKVFISPRTREVGHAMYYKSMQRKIENIGTLNFPQRNGRKLYGELVVTIPVAQDGTLYEKEGGPRVERSSGNAALDNAALRIVRRAAPFGPFPPKMRSAIASEVWVIETRFRFTRDEALETES</sequence>